<reference evidence="1" key="1">
    <citation type="submission" date="2010-01" db="EMBL/GenBank/DDBJ databases">
        <title>Genome fragments of uncultured bacteria from the North Pacific subtropical Gyre.</title>
        <authorList>
            <person name="Pham V.D."/>
            <person name="Delong E.F."/>
        </authorList>
    </citation>
    <scope>NUCLEOTIDE SEQUENCE</scope>
</reference>
<sequence length="111" mass="12411">MISYVVYDAGSDILNTHIFGRLGRLPGRASNHQKITDILIQTNQAFPAIRKAIVVKNKLPATAAEITVSVTDYFSPYFGHVIHPIHQIAISLLKVVPFTIEKVFAIWRVIN</sequence>
<organism evidence="1">
    <name type="scientific">uncultured Gemmatimonadales bacterium HF0200_36I24</name>
    <dbReference type="NCBI Taxonomy" id="723614"/>
    <lineage>
        <taxon>Bacteria</taxon>
        <taxon>Pseudomonadati</taxon>
        <taxon>Gemmatimonadota</taxon>
        <taxon>Gemmatimonadia</taxon>
        <taxon>Gemmatimonadales</taxon>
        <taxon>environmental samples</taxon>
    </lineage>
</organism>
<dbReference type="EMBL" id="GU567980">
    <property type="protein sequence ID" value="ADI22279.1"/>
    <property type="molecule type" value="Genomic_DNA"/>
</dbReference>
<protein>
    <submittedName>
        <fullName evidence="1">Uncharacterized protein</fullName>
    </submittedName>
</protein>
<evidence type="ECO:0000313" key="1">
    <source>
        <dbReference type="EMBL" id="ADI22279.1"/>
    </source>
</evidence>
<name>E7C4A5_9BACT</name>
<dbReference type="AlphaFoldDB" id="E7C4A5"/>
<proteinExistence type="predicted"/>
<accession>E7C4A5</accession>